<name>A0ABP0ZWR8_9BRYO</name>
<dbReference type="Proteomes" id="UP001497522">
    <property type="component" value="Unassembled WGS sequence"/>
</dbReference>
<sequence length="363" mass="41069">MQTFVIVDVYVMLYSLYTTVLDVSKPLELIISVRRQLDYEDPYPVSRSHDVLQPATHEARKLLGKAMFERYFKRYHLILALRQPKKIYGNNLGQPMLLKNVLEETDFKFSYLIDAQSMLYLPMTSGKILAKLINVTNIDRLDILFIWNKIKCLAETVAASIVLKKQEMVGNTPARRLERPAKRVKTLELLSAALDIVVDDDKKDVNGSGECFETAAQMVNTEVQILKGIGDETNIELWPESAELCKWWARQTSMPCLMQAVLAILANKPSSGGLECDLGNLSDVLAPKQSSLRAGLVEINMFLKINKHLIPTNPAEVAPLDKKMNLNWENNIPKRPVMALYDGGEKEEKEEEDTDDDNDNSPV</sequence>
<keyword evidence="3" id="KW-1185">Reference proteome</keyword>
<feature type="compositionally biased region" description="Acidic residues" evidence="1">
    <location>
        <begin position="348"/>
        <end position="363"/>
    </location>
</feature>
<evidence type="ECO:0000313" key="2">
    <source>
        <dbReference type="EMBL" id="CAK9854865.1"/>
    </source>
</evidence>
<reference evidence="2" key="1">
    <citation type="submission" date="2024-03" db="EMBL/GenBank/DDBJ databases">
        <authorList>
            <consortium name="ELIXIR-Norway"/>
            <consortium name="Elixir Norway"/>
        </authorList>
    </citation>
    <scope>NUCLEOTIDE SEQUENCE</scope>
</reference>
<accession>A0ABP0ZWR8</accession>
<comment type="caution">
    <text evidence="2">The sequence shown here is derived from an EMBL/GenBank/DDBJ whole genome shotgun (WGS) entry which is preliminary data.</text>
</comment>
<organism evidence="2 3">
    <name type="scientific">Sphagnum jensenii</name>
    <dbReference type="NCBI Taxonomy" id="128206"/>
    <lineage>
        <taxon>Eukaryota</taxon>
        <taxon>Viridiplantae</taxon>
        <taxon>Streptophyta</taxon>
        <taxon>Embryophyta</taxon>
        <taxon>Bryophyta</taxon>
        <taxon>Sphagnophytina</taxon>
        <taxon>Sphagnopsida</taxon>
        <taxon>Sphagnales</taxon>
        <taxon>Sphagnaceae</taxon>
        <taxon>Sphagnum</taxon>
    </lineage>
</organism>
<protein>
    <recommendedName>
        <fullName evidence="4">HAT C-terminal dimerisation domain-containing protein</fullName>
    </recommendedName>
</protein>
<feature type="region of interest" description="Disordered" evidence="1">
    <location>
        <begin position="340"/>
        <end position="363"/>
    </location>
</feature>
<gene>
    <name evidence="2" type="ORF">CSSPJE1EN2_LOCUS24797</name>
</gene>
<evidence type="ECO:0000256" key="1">
    <source>
        <dbReference type="SAM" id="MobiDB-lite"/>
    </source>
</evidence>
<evidence type="ECO:0000313" key="3">
    <source>
        <dbReference type="Proteomes" id="UP001497522"/>
    </source>
</evidence>
<proteinExistence type="predicted"/>
<dbReference type="EMBL" id="CAXHBF010000029">
    <property type="protein sequence ID" value="CAK9854865.1"/>
    <property type="molecule type" value="Genomic_DNA"/>
</dbReference>
<evidence type="ECO:0008006" key="4">
    <source>
        <dbReference type="Google" id="ProtNLM"/>
    </source>
</evidence>